<dbReference type="Pfam" id="PF06738">
    <property type="entry name" value="ThrE"/>
    <property type="match status" value="1"/>
</dbReference>
<feature type="transmembrane region" description="Helical" evidence="7">
    <location>
        <begin position="115"/>
        <end position="133"/>
    </location>
</feature>
<evidence type="ECO:0000256" key="5">
    <source>
        <dbReference type="ARBA" id="ARBA00023136"/>
    </source>
</evidence>
<feature type="transmembrane region" description="Helical" evidence="7">
    <location>
        <begin position="223"/>
        <end position="248"/>
    </location>
</feature>
<keyword evidence="4 7" id="KW-1133">Transmembrane helix</keyword>
<keyword evidence="10" id="KW-1185">Reference proteome</keyword>
<comment type="similarity">
    <text evidence="6">Belongs to the ThrE exporter (TC 2.A.79) family.</text>
</comment>
<dbReference type="PANTHER" id="PTHR34390:SF2">
    <property type="entry name" value="SUCCINATE TRANSPORTER SUBUNIT YJJP-RELATED"/>
    <property type="match status" value="1"/>
</dbReference>
<keyword evidence="2" id="KW-1003">Cell membrane</keyword>
<evidence type="ECO:0000256" key="7">
    <source>
        <dbReference type="SAM" id="Phobius"/>
    </source>
</evidence>
<dbReference type="Proteomes" id="UP001519921">
    <property type="component" value="Unassembled WGS sequence"/>
</dbReference>
<dbReference type="InterPro" id="IPR010619">
    <property type="entry name" value="ThrE-like_N"/>
</dbReference>
<reference evidence="9 10" key="1">
    <citation type="submission" date="2021-07" db="EMBL/GenBank/DDBJ databases">
        <title>Clostridium weizhouense sp. nov., an anaerobic bacterium isolated from activated sludge of Petroleum wastewater.</title>
        <authorList>
            <person name="Li Q."/>
        </authorList>
    </citation>
    <scope>NUCLEOTIDE SEQUENCE [LARGE SCALE GENOMIC DNA]</scope>
    <source>
        <strain evidence="9 10">YB-6</strain>
    </source>
</reference>
<evidence type="ECO:0000313" key="10">
    <source>
        <dbReference type="Proteomes" id="UP001519921"/>
    </source>
</evidence>
<organism evidence="9 10">
    <name type="scientific">Clostridium weizhouense</name>
    <dbReference type="NCBI Taxonomy" id="2859781"/>
    <lineage>
        <taxon>Bacteria</taxon>
        <taxon>Bacillati</taxon>
        <taxon>Bacillota</taxon>
        <taxon>Clostridia</taxon>
        <taxon>Eubacteriales</taxon>
        <taxon>Clostridiaceae</taxon>
        <taxon>Clostridium</taxon>
    </lineage>
</organism>
<evidence type="ECO:0000256" key="6">
    <source>
        <dbReference type="ARBA" id="ARBA00034125"/>
    </source>
</evidence>
<evidence type="ECO:0000256" key="2">
    <source>
        <dbReference type="ARBA" id="ARBA00022475"/>
    </source>
</evidence>
<protein>
    <submittedName>
        <fullName evidence="9">Threonine/serine exporter family protein</fullName>
    </submittedName>
</protein>
<gene>
    <name evidence="9" type="ORF">KYD98_07290</name>
</gene>
<comment type="subcellular location">
    <subcellularLocation>
        <location evidence="1">Cell membrane</location>
        <topology evidence="1">Multi-pass membrane protein</topology>
    </subcellularLocation>
</comment>
<feature type="domain" description="Threonine/serine exporter-like N-terminal" evidence="8">
    <location>
        <begin position="10"/>
        <end position="246"/>
    </location>
</feature>
<evidence type="ECO:0000256" key="1">
    <source>
        <dbReference type="ARBA" id="ARBA00004651"/>
    </source>
</evidence>
<evidence type="ECO:0000313" key="9">
    <source>
        <dbReference type="EMBL" id="MBW6409893.1"/>
    </source>
</evidence>
<comment type="caution">
    <text evidence="9">The sequence shown here is derived from an EMBL/GenBank/DDBJ whole genome shotgun (WGS) entry which is preliminary data.</text>
</comment>
<sequence>MDLNKLLQISTFAGKIMIESGAETYRVEETICRICTSFGVDEADSFVTPTGVMVSVTHKNQVLTLVKRVTSRGVDLNKIDKINTLSRRTQTNKMTLDDFNKELIKIAKGDRYSNFFTLIWSGISAGSFAILFGGNYKDFFAATLIGLIIKIIFIKCENLNLNEFFINCLCGGVCALLTIILIKFNLNNNLDKTIIGSLMLLVPGLTITNAIRDTIAGDFLAGITKISEAFLVAVSIAVGSGAVLSIFINKLGGI</sequence>
<keyword evidence="5 7" id="KW-0472">Membrane</keyword>
<dbReference type="RefSeq" id="WP_219778951.1">
    <property type="nucleotide sequence ID" value="NZ_JAHXPT010000004.1"/>
</dbReference>
<proteinExistence type="inferred from homology"/>
<feature type="transmembrane region" description="Helical" evidence="7">
    <location>
        <begin position="164"/>
        <end position="182"/>
    </location>
</feature>
<dbReference type="PANTHER" id="PTHR34390">
    <property type="entry name" value="UPF0442 PROTEIN YJJB-RELATED"/>
    <property type="match status" value="1"/>
</dbReference>
<evidence type="ECO:0000256" key="3">
    <source>
        <dbReference type="ARBA" id="ARBA00022692"/>
    </source>
</evidence>
<dbReference type="InterPro" id="IPR050539">
    <property type="entry name" value="ThrE_Dicarb/AminoAcid_Exp"/>
</dbReference>
<evidence type="ECO:0000256" key="4">
    <source>
        <dbReference type="ARBA" id="ARBA00022989"/>
    </source>
</evidence>
<evidence type="ECO:0000259" key="8">
    <source>
        <dbReference type="Pfam" id="PF06738"/>
    </source>
</evidence>
<dbReference type="EMBL" id="JAHXPT010000004">
    <property type="protein sequence ID" value="MBW6409893.1"/>
    <property type="molecule type" value="Genomic_DNA"/>
</dbReference>
<accession>A0ABS7AMK7</accession>
<feature type="transmembrane region" description="Helical" evidence="7">
    <location>
        <begin position="194"/>
        <end position="211"/>
    </location>
</feature>
<keyword evidence="3 7" id="KW-0812">Transmembrane</keyword>
<name>A0ABS7AMK7_9CLOT</name>